<evidence type="ECO:0000313" key="2">
    <source>
        <dbReference type="EMBL" id="SEK43097.1"/>
    </source>
</evidence>
<proteinExistence type="predicted"/>
<reference evidence="3" key="1">
    <citation type="submission" date="2016-10" db="EMBL/GenBank/DDBJ databases">
        <authorList>
            <person name="Varghese N."/>
        </authorList>
    </citation>
    <scope>NUCLEOTIDE SEQUENCE [LARGE SCALE GENOMIC DNA]</scope>
    <source>
        <strain evidence="3">DSM 45096 / BCRC 16803 / CGMCC 4.1857 / CIP 109030 / JCM 12277 / KCTC 19219 / NBRC 100920 / 33214</strain>
    </source>
</reference>
<dbReference type="OrthoDB" id="4305287at2"/>
<feature type="region of interest" description="Disordered" evidence="1">
    <location>
        <begin position="155"/>
        <end position="175"/>
    </location>
</feature>
<dbReference type="Proteomes" id="UP000183015">
    <property type="component" value="Unassembled WGS sequence"/>
</dbReference>
<dbReference type="EMBL" id="FOAZ01000002">
    <property type="protein sequence ID" value="SEK43097.1"/>
    <property type="molecule type" value="Genomic_DNA"/>
</dbReference>
<keyword evidence="3" id="KW-1185">Reference proteome</keyword>
<sequence length="175" mass="18783">MSSVPLQPFHPVPDLRPGAPRFAFSAHPDAVEDLYDLPADVLDQAVEVLRGLVWGDFAGPMLQQHGEVDLRGCRKLRLRGADGGWRMVYTERPAPRNSPYAREVYLLAAGPRLDLAVYRAAGARLTALRAAPAPAGARARAARAVSPNLATRHAPVRPVPATSATASQVTAAPRR</sequence>
<dbReference type="STRING" id="235985.SAMN05414137_1023"/>
<dbReference type="AlphaFoldDB" id="A0A1H7H038"/>
<evidence type="ECO:0000313" key="3">
    <source>
        <dbReference type="Proteomes" id="UP000183015"/>
    </source>
</evidence>
<evidence type="ECO:0000256" key="1">
    <source>
        <dbReference type="SAM" id="MobiDB-lite"/>
    </source>
</evidence>
<dbReference type="eggNOG" id="ENOG5031D6X">
    <property type="taxonomic scope" value="Bacteria"/>
</dbReference>
<name>A0A1H7H038_STRJI</name>
<accession>A0A1H7H038</accession>
<organism evidence="2 3">
    <name type="scientific">Streptacidiphilus jiangxiensis</name>
    <dbReference type="NCBI Taxonomy" id="235985"/>
    <lineage>
        <taxon>Bacteria</taxon>
        <taxon>Bacillati</taxon>
        <taxon>Actinomycetota</taxon>
        <taxon>Actinomycetes</taxon>
        <taxon>Kitasatosporales</taxon>
        <taxon>Streptomycetaceae</taxon>
        <taxon>Streptacidiphilus</taxon>
    </lineage>
</organism>
<feature type="compositionally biased region" description="Low complexity" evidence="1">
    <location>
        <begin position="159"/>
        <end position="175"/>
    </location>
</feature>
<protein>
    <submittedName>
        <fullName evidence="2">Uncharacterized protein</fullName>
    </submittedName>
</protein>
<dbReference type="RefSeq" id="WP_042448666.1">
    <property type="nucleotide sequence ID" value="NZ_BBPN01000014.1"/>
</dbReference>
<gene>
    <name evidence="2" type="ORF">SAMN05414137_1023</name>
</gene>